<organism evidence="1">
    <name type="scientific">Sesamum radiatum</name>
    <name type="common">Black benniseed</name>
    <dbReference type="NCBI Taxonomy" id="300843"/>
    <lineage>
        <taxon>Eukaryota</taxon>
        <taxon>Viridiplantae</taxon>
        <taxon>Streptophyta</taxon>
        <taxon>Embryophyta</taxon>
        <taxon>Tracheophyta</taxon>
        <taxon>Spermatophyta</taxon>
        <taxon>Magnoliopsida</taxon>
        <taxon>eudicotyledons</taxon>
        <taxon>Gunneridae</taxon>
        <taxon>Pentapetalae</taxon>
        <taxon>asterids</taxon>
        <taxon>lamiids</taxon>
        <taxon>Lamiales</taxon>
        <taxon>Pedaliaceae</taxon>
        <taxon>Sesamum</taxon>
    </lineage>
</organism>
<name>A0AAW2KTT6_SESRA</name>
<sequence>MPQESQESLLHVPLEDEAQADLEDSMVKDVDRLKVVPLLLMKVQILSPTKSAFLCFDKQYCYLLHEAYESARLWVLNDFITFWTFISFLALSDP</sequence>
<reference evidence="1" key="2">
    <citation type="journal article" date="2024" name="Plant">
        <title>Genomic evolution and insights into agronomic trait innovations of Sesamum species.</title>
        <authorList>
            <person name="Miao H."/>
            <person name="Wang L."/>
            <person name="Qu L."/>
            <person name="Liu H."/>
            <person name="Sun Y."/>
            <person name="Le M."/>
            <person name="Wang Q."/>
            <person name="Wei S."/>
            <person name="Zheng Y."/>
            <person name="Lin W."/>
            <person name="Duan Y."/>
            <person name="Cao H."/>
            <person name="Xiong S."/>
            <person name="Wang X."/>
            <person name="Wei L."/>
            <person name="Li C."/>
            <person name="Ma Q."/>
            <person name="Ju M."/>
            <person name="Zhao R."/>
            <person name="Li G."/>
            <person name="Mu C."/>
            <person name="Tian Q."/>
            <person name="Mei H."/>
            <person name="Zhang T."/>
            <person name="Gao T."/>
            <person name="Zhang H."/>
        </authorList>
    </citation>
    <scope>NUCLEOTIDE SEQUENCE</scope>
    <source>
        <strain evidence="1">G02</strain>
    </source>
</reference>
<protein>
    <submittedName>
        <fullName evidence="1">Uncharacterized protein</fullName>
    </submittedName>
</protein>
<proteinExistence type="predicted"/>
<accession>A0AAW2KTT6</accession>
<reference evidence="1" key="1">
    <citation type="submission" date="2020-06" db="EMBL/GenBank/DDBJ databases">
        <authorList>
            <person name="Li T."/>
            <person name="Hu X."/>
            <person name="Zhang T."/>
            <person name="Song X."/>
            <person name="Zhang H."/>
            <person name="Dai N."/>
            <person name="Sheng W."/>
            <person name="Hou X."/>
            <person name="Wei L."/>
        </authorList>
    </citation>
    <scope>NUCLEOTIDE SEQUENCE</scope>
    <source>
        <strain evidence="1">G02</strain>
        <tissue evidence="1">Leaf</tissue>
    </source>
</reference>
<dbReference type="EMBL" id="JACGWJ010000027">
    <property type="protein sequence ID" value="KAL0308963.1"/>
    <property type="molecule type" value="Genomic_DNA"/>
</dbReference>
<comment type="caution">
    <text evidence="1">The sequence shown here is derived from an EMBL/GenBank/DDBJ whole genome shotgun (WGS) entry which is preliminary data.</text>
</comment>
<gene>
    <name evidence="1" type="ORF">Sradi_5838600</name>
</gene>
<evidence type="ECO:0000313" key="1">
    <source>
        <dbReference type="EMBL" id="KAL0308963.1"/>
    </source>
</evidence>
<dbReference type="AlphaFoldDB" id="A0AAW2KTT6"/>